<gene>
    <name evidence="1" type="ORF">SDC9_182645</name>
</gene>
<dbReference type="EMBL" id="VSSQ01088554">
    <property type="protein sequence ID" value="MPN35150.1"/>
    <property type="molecule type" value="Genomic_DNA"/>
</dbReference>
<sequence length="102" mass="11880">MLVVIKPTFTFYIPNSFSPNNDGRNEMFLPYGTGWDTDNYSMRIYNRWGEMIFSTTDVNHGWDGRMPDGVTEVQQGVYSVKVWIKGLDGQDHEYIRAVHVIR</sequence>
<evidence type="ECO:0008006" key="2">
    <source>
        <dbReference type="Google" id="ProtNLM"/>
    </source>
</evidence>
<proteinExistence type="predicted"/>
<accession>A0A645H8X9</accession>
<dbReference type="NCBIfam" id="TIGR04131">
    <property type="entry name" value="Bac_Flav_CTERM"/>
    <property type="match status" value="1"/>
</dbReference>
<dbReference type="Pfam" id="PF13585">
    <property type="entry name" value="CHU_C"/>
    <property type="match status" value="1"/>
</dbReference>
<dbReference type="InterPro" id="IPR026341">
    <property type="entry name" value="T9SS_type_B"/>
</dbReference>
<reference evidence="1" key="1">
    <citation type="submission" date="2019-08" db="EMBL/GenBank/DDBJ databases">
        <authorList>
            <person name="Kucharzyk K."/>
            <person name="Murdoch R.W."/>
            <person name="Higgins S."/>
            <person name="Loffler F."/>
        </authorList>
    </citation>
    <scope>NUCLEOTIDE SEQUENCE</scope>
</reference>
<evidence type="ECO:0000313" key="1">
    <source>
        <dbReference type="EMBL" id="MPN35150.1"/>
    </source>
</evidence>
<organism evidence="1">
    <name type="scientific">bioreactor metagenome</name>
    <dbReference type="NCBI Taxonomy" id="1076179"/>
    <lineage>
        <taxon>unclassified sequences</taxon>
        <taxon>metagenomes</taxon>
        <taxon>ecological metagenomes</taxon>
    </lineage>
</organism>
<name>A0A645H8X9_9ZZZZ</name>
<dbReference type="AlphaFoldDB" id="A0A645H8X9"/>
<comment type="caution">
    <text evidence="1">The sequence shown here is derived from an EMBL/GenBank/DDBJ whole genome shotgun (WGS) entry which is preliminary data.</text>
</comment>
<protein>
    <recommendedName>
        <fullName evidence="2">Gliding motility-associated C-terminal domain-containing protein</fullName>
    </recommendedName>
</protein>